<keyword evidence="1" id="KW-0677">Repeat</keyword>
<dbReference type="InterPro" id="IPR033443">
    <property type="entry name" value="PROP1-like_PPR_dom"/>
</dbReference>
<feature type="region of interest" description="Disordered" evidence="3">
    <location>
        <begin position="95"/>
        <end position="140"/>
    </location>
</feature>
<evidence type="ECO:0000259" key="4">
    <source>
        <dbReference type="Pfam" id="PF17177"/>
    </source>
</evidence>
<sequence>MGKSQALSSFFRAALQRSKTPSAIPVAVPPTTTRKVLELCVSKTPSAVPVAVPPTTTAKVLELCASKTTAGSATKLPAKTLKKCTTPALETASTAAARSVRIPIPSSSSSTIKGSTKTRKKPPRKTKQRRPSASSTLPNIKLEASNIGSDVPPLELTRELESIMLGLPCDAEGASDELSSGNVLGIPFLRDLTNTDPSQRKEESRFRKDKFIFSSSQEHHVEKITRRIAEKFGSEKTLDVFGKLGRATGAKEYDALIKSCLKIARETKDDEIISKQMSMCSHILTMMMEQGFQIEENSYGPVLMYFIDMRMVQEFDSLHQAIKTGKPSSPARLGYYEMLRYIRVGDEQKIQELCNMISLGCETKNLKVHENYFIALCESNRKNDILPLLDVIDVTKFESMEHISTIFNSFGRLSLESFTMKFLLACKSCDYAAENISTLVCSYATGIPHLEVEDVSLKFKELHSELDIKPSIGSYEQLIAYCCDELKVYVALDLVNQINEDQLSLSMDTFCKLLDAIDESRDYILVRRMYSLLSNHDLQPTTDTFRKMITLSVRIKDFDLAYDMLEDLKNRGLKPTANMFNVIMGGFFRQKNAHSALKVLKEMELADVKLDSQTYSYLIGNCWNEDQIIKYYEKMQLDGIKATKHVSMALVNAYAALGHFEKAKQVLLDKTIVDEALDEVKSALVSALACHGQFFDAFGIYKEIKDAGNNITSKATVNLIEQFPSDGETSELLKLLEEVHDSEYRVDACYRVVLHCIRNKHSSCLIDLLKQIVEIFSEDEVAMELLFDEFFAIIADTEQPDLEMALKLLRIIKSELGLSPSRKSLDFLLHTCGKAKDLAHARSVWKEYEIAGLPYNVTSHLRMYQVLLACGSHTAAKSLLTKIPKDDPHVRMVVEACQENTDGSSKPTGAQDSELKQPTMEAILARALEYTLKYWLKSFSRDQLKLQGRTVQLSNLDINGDALHASMGLPPAINVTKAKVGKFEIILPYVSNVQTEPIVVQIDKLDLVFEENRDWDSSSPTQSSTSSSSTSKSSGYGFADKIADGMTIKVSTVNLLLETHGGARRGGGAAWAPPMASITIRNLVLYTTNENWEVVNLKDARDFSNDKTFIYVFKKLEWGSLSIDLLPHPDMFTEANIERYQERKNQRDNDGAKRVFFGGERFLEGISGEAYITLQRTNQNCPLGLEVQLHVTEAVCPALSEPGLRALLRFFTGLYVCLNRGDVDLKAQESSTEAAGRSLVSIVVDHIFLCIKDAEFRLELLMQSLLFSRATVSDGELVKNLTKVMIGGLFLRDTFCRPPCTLVQPSMLAAAENVTQIPAFATNFCPPIYPLEEQQWQLSAGTPLISLHSLQVQPSPAPPSFACQTHIICQPLTIYLQEESCLRISSFLADGIVVNPGDVLPEISVNSMNFSLKELDFTVPLEMSDSSTPEKDRSYGGQSSFTGARLHIENMFFSESPSLKLRLLNLENDPACFSLWPGQPIDASQKKWTAGASCLSLYLETTATLSELPKPDELTSELWRCVELKGGSVEVAMVSPDGSPLTNIPPPGGIVRIGIACQQYISNTSVEQLFFVLDLYTYFGRFSEKIALAGKESKAKRGLSESISQRLIDKAPADTAVSLTLNKLELKFLESSTIKVEGKPLVLFVGDDLFIKVIHRTLGGAVAVSSAIQWQSVEIDCVETEDESMISTVENDDLVSVNGYPDLRAVLWVNKETMPKSNGKNYVVPFLDVSVEHMIPFSEEDRECHSLGVSACIYGLRLGGGMNYAESLLHRFGILGPDGGPGVGLSKGLKNLSRGPLSKLFKSSPLSAEDVDEDGSLGCDNEGGLLQLGMPDDVDVRVEFKDWLFALEGERELAGGSSFVDLDNLGREQRSWHTTFQSFLVKAKSSLKNELDGKGNSHVRKYPVDLVTVGVEGLQILKPHSQKQFRVSENGVEEVVQSPGGLEFEVSLVMPEEADDDDDYHMDNWEAENVKFSVKQPIQAVVTKDELQHLAFLCKSELDAMGRITAGILRLLKLERSIGLAAIDQLSNLGSEGFERIFTPERLSRVGSPHSFATMPPLNLSNGTMDERKAESTVCLLEEAVEDSQAKCAAIMNNLSSPESSVQNISDIIQVCQNLESMKNLLMQLRTQI</sequence>
<dbReference type="NCBIfam" id="TIGR00756">
    <property type="entry name" value="PPR"/>
    <property type="match status" value="1"/>
</dbReference>
<evidence type="ECO:0000256" key="2">
    <source>
        <dbReference type="PROSITE-ProRule" id="PRU00708"/>
    </source>
</evidence>
<dbReference type="InterPro" id="IPR011990">
    <property type="entry name" value="TPR-like_helical_dom_sf"/>
</dbReference>
<reference evidence="5" key="1">
    <citation type="submission" date="2022-08" db="EMBL/GenBank/DDBJ databases">
        <authorList>
            <person name="Gutierrez-Valencia J."/>
        </authorList>
    </citation>
    <scope>NUCLEOTIDE SEQUENCE</scope>
</reference>
<dbReference type="Pfam" id="PF01535">
    <property type="entry name" value="PPR"/>
    <property type="match status" value="1"/>
</dbReference>
<comment type="caution">
    <text evidence="5">The sequence shown here is derived from an EMBL/GenBank/DDBJ whole genome shotgun (WGS) entry which is preliminary data.</text>
</comment>
<accession>A0AAV0LRK0</accession>
<name>A0AAV0LRK0_9ROSI</name>
<dbReference type="PANTHER" id="PTHR22774">
    <property type="entry name" value="CHOREIN N-TERMINAL DOMAIN-CONTAINING PROTEIN"/>
    <property type="match status" value="1"/>
</dbReference>
<dbReference type="PROSITE" id="PS51375">
    <property type="entry name" value="PPR"/>
    <property type="match status" value="1"/>
</dbReference>
<feature type="domain" description="PROP1-like PPR" evidence="4">
    <location>
        <begin position="475"/>
        <end position="635"/>
    </location>
</feature>
<dbReference type="InterPro" id="IPR026728">
    <property type="entry name" value="BLTP3A/B"/>
</dbReference>
<evidence type="ECO:0000313" key="6">
    <source>
        <dbReference type="Proteomes" id="UP001154282"/>
    </source>
</evidence>
<dbReference type="InterPro" id="IPR002885">
    <property type="entry name" value="PPR_rpt"/>
</dbReference>
<feature type="repeat" description="PPR" evidence="2">
    <location>
        <begin position="541"/>
        <end position="575"/>
    </location>
</feature>
<evidence type="ECO:0000256" key="1">
    <source>
        <dbReference type="ARBA" id="ARBA00022737"/>
    </source>
</evidence>
<dbReference type="Pfam" id="PF24917">
    <property type="entry name" value="BLTP3A_B"/>
    <property type="match status" value="1"/>
</dbReference>
<evidence type="ECO:0000256" key="3">
    <source>
        <dbReference type="SAM" id="MobiDB-lite"/>
    </source>
</evidence>
<feature type="compositionally biased region" description="Low complexity" evidence="3">
    <location>
        <begin position="98"/>
        <end position="115"/>
    </location>
</feature>
<dbReference type="Proteomes" id="UP001154282">
    <property type="component" value="Unassembled WGS sequence"/>
</dbReference>
<dbReference type="Gene3D" id="1.25.40.10">
    <property type="entry name" value="Tetratricopeptide repeat domain"/>
    <property type="match status" value="3"/>
</dbReference>
<dbReference type="PANTHER" id="PTHR22774:SF11">
    <property type="entry name" value="CHOREIN N-TERMINAL DOMAIN-CONTAINING PROTEIN"/>
    <property type="match status" value="1"/>
</dbReference>
<evidence type="ECO:0000313" key="5">
    <source>
        <dbReference type="EMBL" id="CAI0436517.1"/>
    </source>
</evidence>
<dbReference type="EMBL" id="CAMGYJ010000006">
    <property type="protein sequence ID" value="CAI0436517.1"/>
    <property type="molecule type" value="Genomic_DNA"/>
</dbReference>
<feature type="compositionally biased region" description="Basic residues" evidence="3">
    <location>
        <begin position="116"/>
        <end position="130"/>
    </location>
</feature>
<dbReference type="Pfam" id="PF17177">
    <property type="entry name" value="PPR_long"/>
    <property type="match status" value="1"/>
</dbReference>
<gene>
    <name evidence="5" type="ORF">LITE_LOCUS25125</name>
</gene>
<feature type="compositionally biased region" description="Low complexity" evidence="3">
    <location>
        <begin position="1017"/>
        <end position="1034"/>
    </location>
</feature>
<organism evidence="5 6">
    <name type="scientific">Linum tenue</name>
    <dbReference type="NCBI Taxonomy" id="586396"/>
    <lineage>
        <taxon>Eukaryota</taxon>
        <taxon>Viridiplantae</taxon>
        <taxon>Streptophyta</taxon>
        <taxon>Embryophyta</taxon>
        <taxon>Tracheophyta</taxon>
        <taxon>Spermatophyta</taxon>
        <taxon>Magnoliopsida</taxon>
        <taxon>eudicotyledons</taxon>
        <taxon>Gunneridae</taxon>
        <taxon>Pentapetalae</taxon>
        <taxon>rosids</taxon>
        <taxon>fabids</taxon>
        <taxon>Malpighiales</taxon>
        <taxon>Linaceae</taxon>
        <taxon>Linum</taxon>
    </lineage>
</organism>
<feature type="region of interest" description="Disordered" evidence="3">
    <location>
        <begin position="1014"/>
        <end position="1034"/>
    </location>
</feature>
<proteinExistence type="predicted"/>
<keyword evidence="6" id="KW-1185">Reference proteome</keyword>
<protein>
    <recommendedName>
        <fullName evidence="4">PROP1-like PPR domain-containing protein</fullName>
    </recommendedName>
</protein>